<evidence type="ECO:0000313" key="1">
    <source>
        <dbReference type="EMBL" id="SVB38232.1"/>
    </source>
</evidence>
<feature type="non-terminal residue" evidence="1">
    <location>
        <position position="1"/>
    </location>
</feature>
<organism evidence="1">
    <name type="scientific">marine metagenome</name>
    <dbReference type="NCBI Taxonomy" id="408172"/>
    <lineage>
        <taxon>unclassified sequences</taxon>
        <taxon>metagenomes</taxon>
        <taxon>ecological metagenomes</taxon>
    </lineage>
</organism>
<sequence length="40" mass="4632">VFLILTAHESSDISLILKFMHIKPASRHTLNPNIFRNTQK</sequence>
<proteinExistence type="predicted"/>
<dbReference type="AlphaFoldDB" id="A0A382DJL8"/>
<accession>A0A382DJL8</accession>
<dbReference type="EMBL" id="UINC01039562">
    <property type="protein sequence ID" value="SVB38232.1"/>
    <property type="molecule type" value="Genomic_DNA"/>
</dbReference>
<gene>
    <name evidence="1" type="ORF">METZ01_LOCUS191086</name>
</gene>
<protein>
    <submittedName>
        <fullName evidence="1">Uncharacterized protein</fullName>
    </submittedName>
</protein>
<name>A0A382DJL8_9ZZZZ</name>
<reference evidence="1" key="1">
    <citation type="submission" date="2018-05" db="EMBL/GenBank/DDBJ databases">
        <authorList>
            <person name="Lanie J.A."/>
            <person name="Ng W.-L."/>
            <person name="Kazmierczak K.M."/>
            <person name="Andrzejewski T.M."/>
            <person name="Davidsen T.M."/>
            <person name="Wayne K.J."/>
            <person name="Tettelin H."/>
            <person name="Glass J.I."/>
            <person name="Rusch D."/>
            <person name="Podicherti R."/>
            <person name="Tsui H.-C.T."/>
            <person name="Winkler M.E."/>
        </authorList>
    </citation>
    <scope>NUCLEOTIDE SEQUENCE</scope>
</reference>